<evidence type="ECO:0000256" key="2">
    <source>
        <dbReference type="ARBA" id="ARBA00022692"/>
    </source>
</evidence>
<comment type="subcellular location">
    <subcellularLocation>
        <location evidence="1">Membrane</location>
    </subcellularLocation>
</comment>
<evidence type="ECO:0000256" key="1">
    <source>
        <dbReference type="ARBA" id="ARBA00004370"/>
    </source>
</evidence>
<feature type="transmembrane region" description="Helical" evidence="5">
    <location>
        <begin position="93"/>
        <end position="114"/>
    </location>
</feature>
<dbReference type="Gene3D" id="1.20.1250.20">
    <property type="entry name" value="MFS general substrate transporter like domains"/>
    <property type="match status" value="1"/>
</dbReference>
<dbReference type="InterPro" id="IPR036259">
    <property type="entry name" value="MFS_trans_sf"/>
</dbReference>
<dbReference type="GO" id="GO:0015149">
    <property type="term" value="F:hexose transmembrane transporter activity"/>
    <property type="evidence" value="ECO:0007669"/>
    <property type="project" value="TreeGrafter"/>
</dbReference>
<dbReference type="AlphaFoldDB" id="A0A915E7X1"/>
<evidence type="ECO:0000313" key="6">
    <source>
        <dbReference type="Proteomes" id="UP000887574"/>
    </source>
</evidence>
<dbReference type="SUPFAM" id="SSF103473">
    <property type="entry name" value="MFS general substrate transporter"/>
    <property type="match status" value="1"/>
</dbReference>
<dbReference type="PANTHER" id="PTHR23503:SF108">
    <property type="entry name" value="MAJOR FACILITATOR SUPERFAMILY (MFS) PROFILE DOMAIN-CONTAINING PROTEIN"/>
    <property type="match status" value="1"/>
</dbReference>
<dbReference type="InterPro" id="IPR005828">
    <property type="entry name" value="MFS_sugar_transport-like"/>
</dbReference>
<accession>A0A915E7X1</accession>
<evidence type="ECO:0000256" key="5">
    <source>
        <dbReference type="SAM" id="Phobius"/>
    </source>
</evidence>
<sequence>MVLTIKESPKYLLINRNDRAAAKEALIYYQEAKKWVIDRKNYFVANTIGRIYTTLANIGQGWPRMLAKNWYWSDCFYITGELLPQLHRSTGQAVVFFVTLVISFCFSFVTLPAYEYYTSLAFIPLFIIPGLLCTLYLYLYLPETKGREAHEIVEELRQATSSRNKIHSTSLQRVY</sequence>
<evidence type="ECO:0000256" key="3">
    <source>
        <dbReference type="ARBA" id="ARBA00022989"/>
    </source>
</evidence>
<keyword evidence="6" id="KW-1185">Reference proteome</keyword>
<organism evidence="6 7">
    <name type="scientific">Ditylenchus dipsaci</name>
    <dbReference type="NCBI Taxonomy" id="166011"/>
    <lineage>
        <taxon>Eukaryota</taxon>
        <taxon>Metazoa</taxon>
        <taxon>Ecdysozoa</taxon>
        <taxon>Nematoda</taxon>
        <taxon>Chromadorea</taxon>
        <taxon>Rhabditida</taxon>
        <taxon>Tylenchina</taxon>
        <taxon>Tylenchomorpha</taxon>
        <taxon>Sphaerularioidea</taxon>
        <taxon>Anguinidae</taxon>
        <taxon>Anguininae</taxon>
        <taxon>Ditylenchus</taxon>
    </lineage>
</organism>
<keyword evidence="4 5" id="KW-0472">Membrane</keyword>
<evidence type="ECO:0000256" key="4">
    <source>
        <dbReference type="ARBA" id="ARBA00023136"/>
    </source>
</evidence>
<keyword evidence="3 5" id="KW-1133">Transmembrane helix</keyword>
<feature type="transmembrane region" description="Helical" evidence="5">
    <location>
        <begin position="120"/>
        <end position="141"/>
    </location>
</feature>
<keyword evidence="2 5" id="KW-0812">Transmembrane</keyword>
<protein>
    <submittedName>
        <fullName evidence="7">Uncharacterized protein</fullName>
    </submittedName>
</protein>
<dbReference type="WBParaSite" id="jg3506">
    <property type="protein sequence ID" value="jg3506"/>
    <property type="gene ID" value="jg3506"/>
</dbReference>
<dbReference type="GO" id="GO:0016020">
    <property type="term" value="C:membrane"/>
    <property type="evidence" value="ECO:0007669"/>
    <property type="project" value="UniProtKB-SubCell"/>
</dbReference>
<dbReference type="Pfam" id="PF00083">
    <property type="entry name" value="Sugar_tr"/>
    <property type="match status" value="1"/>
</dbReference>
<dbReference type="Proteomes" id="UP000887574">
    <property type="component" value="Unplaced"/>
</dbReference>
<dbReference type="InterPro" id="IPR045263">
    <property type="entry name" value="GLUT"/>
</dbReference>
<reference evidence="7" key="1">
    <citation type="submission" date="2022-11" db="UniProtKB">
        <authorList>
            <consortium name="WormBaseParasite"/>
        </authorList>
    </citation>
    <scope>IDENTIFICATION</scope>
</reference>
<proteinExistence type="predicted"/>
<evidence type="ECO:0000313" key="7">
    <source>
        <dbReference type="WBParaSite" id="jg3506"/>
    </source>
</evidence>
<name>A0A915E7X1_9BILA</name>
<dbReference type="PANTHER" id="PTHR23503">
    <property type="entry name" value="SOLUTE CARRIER FAMILY 2"/>
    <property type="match status" value="1"/>
</dbReference>